<accession>A0A2I0TB14</accession>
<reference evidence="2" key="2">
    <citation type="submission" date="2017-12" db="EMBL/GenBank/DDBJ databases">
        <title>Genome sequence of the Bar-tailed Godwit (Limosa lapponica baueri).</title>
        <authorList>
            <person name="Lima N.C.B."/>
            <person name="Parody-Merino A.M."/>
            <person name="Battley P.F."/>
            <person name="Fidler A.E."/>
            <person name="Prosdocimi F."/>
        </authorList>
    </citation>
    <scope>NUCLEOTIDE SEQUENCE [LARGE SCALE GENOMIC DNA]</scope>
</reference>
<keyword evidence="2" id="KW-1185">Reference proteome</keyword>
<name>A0A2I0TB14_LIMLA</name>
<proteinExistence type="predicted"/>
<reference evidence="2" key="1">
    <citation type="submission" date="2017-11" db="EMBL/GenBank/DDBJ databases">
        <authorList>
            <person name="Lima N.C."/>
            <person name="Parody-Merino A.M."/>
            <person name="Battley P.F."/>
            <person name="Fidler A.E."/>
            <person name="Prosdocimi F."/>
        </authorList>
    </citation>
    <scope>NUCLEOTIDE SEQUENCE [LARGE SCALE GENOMIC DNA]</scope>
</reference>
<organism evidence="1 2">
    <name type="scientific">Limosa lapponica baueri</name>
    <dbReference type="NCBI Taxonomy" id="1758121"/>
    <lineage>
        <taxon>Eukaryota</taxon>
        <taxon>Metazoa</taxon>
        <taxon>Chordata</taxon>
        <taxon>Craniata</taxon>
        <taxon>Vertebrata</taxon>
        <taxon>Euteleostomi</taxon>
        <taxon>Archelosauria</taxon>
        <taxon>Archosauria</taxon>
        <taxon>Dinosauria</taxon>
        <taxon>Saurischia</taxon>
        <taxon>Theropoda</taxon>
        <taxon>Coelurosauria</taxon>
        <taxon>Aves</taxon>
        <taxon>Neognathae</taxon>
        <taxon>Neoaves</taxon>
        <taxon>Charadriiformes</taxon>
        <taxon>Scolopacidae</taxon>
        <taxon>Limosa</taxon>
    </lineage>
</organism>
<gene>
    <name evidence="1" type="ORF">llap_18709</name>
</gene>
<dbReference type="EMBL" id="KZ513621">
    <property type="protein sequence ID" value="PKU30987.1"/>
    <property type="molecule type" value="Genomic_DNA"/>
</dbReference>
<dbReference type="AlphaFoldDB" id="A0A2I0TB14"/>
<evidence type="ECO:0000313" key="1">
    <source>
        <dbReference type="EMBL" id="PKU30987.1"/>
    </source>
</evidence>
<evidence type="ECO:0000313" key="2">
    <source>
        <dbReference type="Proteomes" id="UP000233556"/>
    </source>
</evidence>
<dbReference type="Proteomes" id="UP000233556">
    <property type="component" value="Unassembled WGS sequence"/>
</dbReference>
<protein>
    <submittedName>
        <fullName evidence="1">Uncharacterized protein</fullName>
    </submittedName>
</protein>
<sequence length="124" mass="14317">MDMCRVFPLMLLKFPSVILQKLEEPPTSSLRNLQLEVNTTQEPSQDFEIKLEDAVNCVHRNGKRGDLTQTIYSNDKLKPKDLYSVLLSEQEVEFLCEDANTYAEDEDIDGYEVIYLAQGLKRDQ</sequence>